<dbReference type="SUPFAM" id="SSF56935">
    <property type="entry name" value="Porins"/>
    <property type="match status" value="1"/>
</dbReference>
<sequence length="385" mass="40886">MVLRKSGLAAAVILACSPAAFAGDLQINGFMNITAGMLSTEDIELDGYDDGVSFDNGSLVGLQLSKQVNDTTSATVQLISRGSQAYETEASWAYITYAASENTDIRVGRLRTPIFYYSDFLEVGYAFNWVRPPSTVYRLDSLSSISGVDFTHRFSAGGMDGSVQAYAGRYGGDLALGDDIYSIELRRAMGLVLNMSAGDFGARVSYHQAGLSIDANPAAAALVAANPTLTGVVPVRALDQLAAAGAQAGEADAFTADEDKSAFYQASVSYDNGSTSAIAEWTALKHDTALLNDDSGYLVSVAQRFSDYTVHLTYTANEDDLKSGNVGVVQGLAEAKENSVILGVRYDYDSGTAFKFDIQQHDEELVNGAEGESGTLYTVGMSLVF</sequence>
<comment type="caution">
    <text evidence="2">The sequence shown here is derived from an EMBL/GenBank/DDBJ whole genome shotgun (WGS) entry which is preliminary data.</text>
</comment>
<dbReference type="PROSITE" id="PS51257">
    <property type="entry name" value="PROKAR_LIPOPROTEIN"/>
    <property type="match status" value="1"/>
</dbReference>
<name>A0ABS7ZSR7_9GAMM</name>
<dbReference type="EMBL" id="JAEDAH010000091">
    <property type="protein sequence ID" value="MCA6064798.1"/>
    <property type="molecule type" value="Genomic_DNA"/>
</dbReference>
<evidence type="ECO:0000313" key="2">
    <source>
        <dbReference type="EMBL" id="MCA6064798.1"/>
    </source>
</evidence>
<protein>
    <submittedName>
        <fullName evidence="2">Porin</fullName>
    </submittedName>
</protein>
<feature type="chain" id="PRO_5045094355" evidence="1">
    <location>
        <begin position="23"/>
        <end position="385"/>
    </location>
</feature>
<gene>
    <name evidence="2" type="ORF">I9W95_14390</name>
</gene>
<reference evidence="2 3" key="1">
    <citation type="submission" date="2020-12" db="EMBL/GenBank/DDBJ databases">
        <title>Novel Thalassolituus-related marine hydrocarbonoclastic bacteria mediated algae-derived hydrocarbons mineralization in twilight zone of the northern South China Sea.</title>
        <authorList>
            <person name="Dong C."/>
        </authorList>
    </citation>
    <scope>NUCLEOTIDE SEQUENCE [LARGE SCALE GENOMIC DNA]</scope>
    <source>
        <strain evidence="2 3">IMCC1826</strain>
    </source>
</reference>
<dbReference type="RefSeq" id="WP_225676117.1">
    <property type="nucleotide sequence ID" value="NZ_JAEDAH010000091.1"/>
</dbReference>
<accession>A0ABS7ZSR7</accession>
<keyword evidence="3" id="KW-1185">Reference proteome</keyword>
<evidence type="ECO:0000256" key="1">
    <source>
        <dbReference type="SAM" id="SignalP"/>
    </source>
</evidence>
<proteinExistence type="predicted"/>
<evidence type="ECO:0000313" key="3">
    <source>
        <dbReference type="Proteomes" id="UP000714380"/>
    </source>
</evidence>
<feature type="signal peptide" evidence="1">
    <location>
        <begin position="1"/>
        <end position="22"/>
    </location>
</feature>
<organism evidence="2 3">
    <name type="scientific">Thalassolituus marinus</name>
    <dbReference type="NCBI Taxonomy" id="671053"/>
    <lineage>
        <taxon>Bacteria</taxon>
        <taxon>Pseudomonadati</taxon>
        <taxon>Pseudomonadota</taxon>
        <taxon>Gammaproteobacteria</taxon>
        <taxon>Oceanospirillales</taxon>
        <taxon>Oceanospirillaceae</taxon>
        <taxon>Thalassolituus</taxon>
    </lineage>
</organism>
<keyword evidence="1" id="KW-0732">Signal</keyword>
<dbReference type="Proteomes" id="UP000714380">
    <property type="component" value="Unassembled WGS sequence"/>
</dbReference>